<dbReference type="PANTHER" id="PTHR30622:SF2">
    <property type="entry name" value="UNDECAPRENYL-DIPHOSPHATASE"/>
    <property type="match status" value="1"/>
</dbReference>
<feature type="transmembrane region" description="Helical" evidence="17">
    <location>
        <begin position="236"/>
        <end position="255"/>
    </location>
</feature>
<dbReference type="GO" id="GO:0071555">
    <property type="term" value="P:cell wall organization"/>
    <property type="evidence" value="ECO:0007669"/>
    <property type="project" value="UniProtKB-KW"/>
</dbReference>
<evidence type="ECO:0000313" key="19">
    <source>
        <dbReference type="Proteomes" id="UP000197032"/>
    </source>
</evidence>
<comment type="subcellular location">
    <subcellularLocation>
        <location evidence="1 17">Cell membrane</location>
        <topology evidence="1 17">Multi-pass membrane protein</topology>
    </subcellularLocation>
</comment>
<dbReference type="PANTHER" id="PTHR30622">
    <property type="entry name" value="UNDECAPRENYL-DIPHOSPHATASE"/>
    <property type="match status" value="1"/>
</dbReference>
<dbReference type="AlphaFoldDB" id="A0A1Z5HQ33"/>
<dbReference type="GO" id="GO:0016301">
    <property type="term" value="F:kinase activity"/>
    <property type="evidence" value="ECO:0007669"/>
    <property type="project" value="UniProtKB-KW"/>
</dbReference>
<feature type="transmembrane region" description="Helical" evidence="17">
    <location>
        <begin position="98"/>
        <end position="119"/>
    </location>
</feature>
<comment type="similarity">
    <text evidence="2 17">Belongs to the UppP family.</text>
</comment>
<evidence type="ECO:0000256" key="14">
    <source>
        <dbReference type="ARBA" id="ARBA00032707"/>
    </source>
</evidence>
<evidence type="ECO:0000256" key="12">
    <source>
        <dbReference type="ARBA" id="ARBA00023251"/>
    </source>
</evidence>
<dbReference type="HAMAP" id="MF_01006">
    <property type="entry name" value="Undec_diphosphatase"/>
    <property type="match status" value="1"/>
</dbReference>
<keyword evidence="7 17" id="KW-0378">Hydrolase</keyword>
<protein>
    <recommendedName>
        <fullName evidence="4 17">Undecaprenyl-diphosphatase</fullName>
        <ecNumber evidence="3 17">3.6.1.27</ecNumber>
    </recommendedName>
    <alternativeName>
        <fullName evidence="15 17">Bacitracin resistance protein</fullName>
    </alternativeName>
    <alternativeName>
        <fullName evidence="14 17">Undecaprenyl pyrophosphate phosphatase</fullName>
    </alternativeName>
</protein>
<dbReference type="GO" id="GO:0009252">
    <property type="term" value="P:peptidoglycan biosynthetic process"/>
    <property type="evidence" value="ECO:0007669"/>
    <property type="project" value="UniProtKB-KW"/>
</dbReference>
<evidence type="ECO:0000256" key="9">
    <source>
        <dbReference type="ARBA" id="ARBA00022984"/>
    </source>
</evidence>
<accession>A0A1Z5HQ33</accession>
<comment type="caution">
    <text evidence="18">The sequence shown here is derived from an EMBL/GenBank/DDBJ whole genome shotgun (WGS) entry which is preliminary data.</text>
</comment>
<evidence type="ECO:0000256" key="15">
    <source>
        <dbReference type="ARBA" id="ARBA00032932"/>
    </source>
</evidence>
<keyword evidence="5 17" id="KW-1003">Cell membrane</keyword>
<dbReference type="Proteomes" id="UP000197032">
    <property type="component" value="Unassembled WGS sequence"/>
</dbReference>
<evidence type="ECO:0000256" key="16">
    <source>
        <dbReference type="ARBA" id="ARBA00047594"/>
    </source>
</evidence>
<evidence type="ECO:0000256" key="11">
    <source>
        <dbReference type="ARBA" id="ARBA00023136"/>
    </source>
</evidence>
<organism evidence="18 19">
    <name type="scientific">Calderihabitans maritimus</name>
    <dbReference type="NCBI Taxonomy" id="1246530"/>
    <lineage>
        <taxon>Bacteria</taxon>
        <taxon>Bacillati</taxon>
        <taxon>Bacillota</taxon>
        <taxon>Clostridia</taxon>
        <taxon>Neomoorellales</taxon>
        <taxon>Calderihabitantaceae</taxon>
        <taxon>Calderihabitans</taxon>
    </lineage>
</organism>
<keyword evidence="13 17" id="KW-0961">Cell wall biogenesis/degradation</keyword>
<dbReference type="GO" id="GO:0008360">
    <property type="term" value="P:regulation of cell shape"/>
    <property type="evidence" value="ECO:0007669"/>
    <property type="project" value="UniProtKB-KW"/>
</dbReference>
<name>A0A1Z5HQ33_9FIRM</name>
<evidence type="ECO:0000256" key="5">
    <source>
        <dbReference type="ARBA" id="ARBA00022475"/>
    </source>
</evidence>
<comment type="miscellaneous">
    <text evidence="17">Bacitracin is thought to be involved in the inhibition of peptidoglycan synthesis by sequestering undecaprenyl diphosphate, thereby reducing the pool of lipid carrier available.</text>
</comment>
<evidence type="ECO:0000256" key="10">
    <source>
        <dbReference type="ARBA" id="ARBA00022989"/>
    </source>
</evidence>
<keyword evidence="10 17" id="KW-1133">Transmembrane helix</keyword>
<dbReference type="Pfam" id="PF02673">
    <property type="entry name" value="BacA"/>
    <property type="match status" value="1"/>
</dbReference>
<keyword evidence="12 17" id="KW-0046">Antibiotic resistance</keyword>
<evidence type="ECO:0000256" key="4">
    <source>
        <dbReference type="ARBA" id="ARBA00021581"/>
    </source>
</evidence>
<feature type="transmembrane region" description="Helical" evidence="17">
    <location>
        <begin position="176"/>
        <end position="194"/>
    </location>
</feature>
<keyword evidence="11 17" id="KW-0472">Membrane</keyword>
<feature type="transmembrane region" description="Helical" evidence="17">
    <location>
        <begin position="41"/>
        <end position="59"/>
    </location>
</feature>
<sequence length="256" mass="27840">MSVWEAIFLGLVQGLTEFLPVSSSAHLVIAQHYLHISTPGLTFEILVHFGTLVAVLVAFRKDILSLFRKPFQRLTYLIIIGTVPTAIIGLVFESYVEQLFGSVLAVGFMLLVTGFFLWIGETLVSGGKGTEEMSFRDALFIGIAQGMAVTPGISRSGITISAALVRGLNRETAARYSFLVVIPVILGATILKGAELLSSPASREILSPYLIGTAVAAISGYWAIKSLLKVLREGKLRYFSVYCWLLGLILIIEQLT</sequence>
<keyword evidence="6 17" id="KW-0812">Transmembrane</keyword>
<dbReference type="EMBL" id="BDGJ01000018">
    <property type="protein sequence ID" value="GAW91548.1"/>
    <property type="molecule type" value="Genomic_DNA"/>
</dbReference>
<dbReference type="GO" id="GO:0005886">
    <property type="term" value="C:plasma membrane"/>
    <property type="evidence" value="ECO:0007669"/>
    <property type="project" value="UniProtKB-SubCell"/>
</dbReference>
<evidence type="ECO:0000256" key="3">
    <source>
        <dbReference type="ARBA" id="ARBA00012374"/>
    </source>
</evidence>
<dbReference type="OrthoDB" id="9808289at2"/>
<feature type="transmembrane region" description="Helical" evidence="17">
    <location>
        <begin position="71"/>
        <end position="92"/>
    </location>
</feature>
<evidence type="ECO:0000256" key="6">
    <source>
        <dbReference type="ARBA" id="ARBA00022692"/>
    </source>
</evidence>
<keyword evidence="9 17" id="KW-0573">Peptidoglycan synthesis</keyword>
<evidence type="ECO:0000256" key="8">
    <source>
        <dbReference type="ARBA" id="ARBA00022960"/>
    </source>
</evidence>
<comment type="function">
    <text evidence="17">Catalyzes the dephosphorylation of undecaprenyl diphosphate (UPP). Confers resistance to bacitracin.</text>
</comment>
<evidence type="ECO:0000256" key="1">
    <source>
        <dbReference type="ARBA" id="ARBA00004651"/>
    </source>
</evidence>
<evidence type="ECO:0000313" key="18">
    <source>
        <dbReference type="EMBL" id="GAW91548.1"/>
    </source>
</evidence>
<dbReference type="RefSeq" id="WP_088553062.1">
    <property type="nucleotide sequence ID" value="NZ_BDGJ01000018.1"/>
</dbReference>
<gene>
    <name evidence="17" type="primary">uppP</name>
    <name evidence="18" type="ORF">KKC1_07090</name>
</gene>
<keyword evidence="18" id="KW-0808">Transferase</keyword>
<keyword evidence="19" id="KW-1185">Reference proteome</keyword>
<feature type="transmembrane region" description="Helical" evidence="17">
    <location>
        <begin position="206"/>
        <end position="224"/>
    </location>
</feature>
<evidence type="ECO:0000256" key="2">
    <source>
        <dbReference type="ARBA" id="ARBA00010621"/>
    </source>
</evidence>
<dbReference type="GO" id="GO:0050380">
    <property type="term" value="F:undecaprenyl-diphosphatase activity"/>
    <property type="evidence" value="ECO:0007669"/>
    <property type="project" value="UniProtKB-UniRule"/>
</dbReference>
<keyword evidence="8 17" id="KW-0133">Cell shape</keyword>
<evidence type="ECO:0000256" key="7">
    <source>
        <dbReference type="ARBA" id="ARBA00022801"/>
    </source>
</evidence>
<dbReference type="InterPro" id="IPR003824">
    <property type="entry name" value="UppP"/>
</dbReference>
<dbReference type="GO" id="GO:0046677">
    <property type="term" value="P:response to antibiotic"/>
    <property type="evidence" value="ECO:0007669"/>
    <property type="project" value="UniProtKB-UniRule"/>
</dbReference>
<dbReference type="EC" id="3.6.1.27" evidence="3 17"/>
<reference evidence="19" key="1">
    <citation type="journal article" date="2017" name="Appl. Environ. Microbiol.">
        <title>Genomic analysis of Calderihabitans maritimus KKC1, a thermophilic hydrogenogenic carboxydotrophic bacterium isolated from marine sediment.</title>
        <authorList>
            <person name="Omae K."/>
            <person name="Yoneda Y."/>
            <person name="Fukuyama Y."/>
            <person name="Yoshida T."/>
            <person name="Sako Y."/>
        </authorList>
    </citation>
    <scope>NUCLEOTIDE SEQUENCE [LARGE SCALE GENOMIC DNA]</scope>
    <source>
        <strain evidence="19">KKC1</strain>
    </source>
</reference>
<keyword evidence="18" id="KW-0418">Kinase</keyword>
<evidence type="ECO:0000256" key="13">
    <source>
        <dbReference type="ARBA" id="ARBA00023316"/>
    </source>
</evidence>
<proteinExistence type="inferred from homology"/>
<comment type="catalytic activity">
    <reaction evidence="16 17">
        <text>di-trans,octa-cis-undecaprenyl diphosphate + H2O = di-trans,octa-cis-undecaprenyl phosphate + phosphate + H(+)</text>
        <dbReference type="Rhea" id="RHEA:28094"/>
        <dbReference type="ChEBI" id="CHEBI:15377"/>
        <dbReference type="ChEBI" id="CHEBI:15378"/>
        <dbReference type="ChEBI" id="CHEBI:43474"/>
        <dbReference type="ChEBI" id="CHEBI:58405"/>
        <dbReference type="ChEBI" id="CHEBI:60392"/>
        <dbReference type="EC" id="3.6.1.27"/>
    </reaction>
</comment>
<evidence type="ECO:0000256" key="17">
    <source>
        <dbReference type="HAMAP-Rule" id="MF_01006"/>
    </source>
</evidence>